<evidence type="ECO:0000256" key="1">
    <source>
        <dbReference type="ARBA" id="ARBA00008918"/>
    </source>
</evidence>
<evidence type="ECO:0000313" key="4">
    <source>
        <dbReference type="EMBL" id="KFI19868.1"/>
    </source>
</evidence>
<reference evidence="4 5" key="1">
    <citation type="submission" date="2014-07" db="EMBL/GenBank/DDBJ databases">
        <title>Comparative analysis of Nitrosococcus oceani genome inventories of strains from Pacific and Atlantic gyres.</title>
        <authorList>
            <person name="Lim C.K."/>
            <person name="Wang L."/>
            <person name="Sayavedra-Soto L.A."/>
            <person name="Klotz M.G."/>
        </authorList>
    </citation>
    <scope>NUCLEOTIDE SEQUENCE [LARGE SCALE GENOMIC DNA]</scope>
    <source>
        <strain evidence="4 5">C-27</strain>
    </source>
</reference>
<dbReference type="CDD" id="cd07813">
    <property type="entry name" value="COQ10p_like"/>
    <property type="match status" value="1"/>
</dbReference>
<dbReference type="Gene3D" id="3.30.530.20">
    <property type="match status" value="1"/>
</dbReference>
<evidence type="ECO:0000259" key="3">
    <source>
        <dbReference type="Pfam" id="PF03364"/>
    </source>
</evidence>
<dbReference type="GO" id="GO:0048039">
    <property type="term" value="F:ubiquinone binding"/>
    <property type="evidence" value="ECO:0007669"/>
    <property type="project" value="InterPro"/>
</dbReference>
<gene>
    <name evidence="4" type="ORF">IB75_06230</name>
</gene>
<evidence type="ECO:0000256" key="2">
    <source>
        <dbReference type="ARBA" id="ARBA00022649"/>
    </source>
</evidence>
<protein>
    <submittedName>
        <fullName evidence="4">Cyclase</fullName>
    </submittedName>
</protein>
<proteinExistence type="inferred from homology"/>
<dbReference type="AlphaFoldDB" id="A0A0E2Z2I3"/>
<dbReference type="PANTHER" id="PTHR12901:SF10">
    <property type="entry name" value="COENZYME Q-BINDING PROTEIN COQ10, MITOCHONDRIAL"/>
    <property type="match status" value="1"/>
</dbReference>
<dbReference type="SUPFAM" id="SSF55961">
    <property type="entry name" value="Bet v1-like"/>
    <property type="match status" value="1"/>
</dbReference>
<sequence>MTTLNRSALVPYSPAEMFALVDDIEAYPKFLPWCRATEIHSRNIDEVYATIEIARGAIHKSFTTHNRMQKNKIIEMRLIKGPFHHLEGFWRFDPIGEDEGCRVSLAMEFEFSNRLISLAFGPIFSEITASLVDSFCNRAKDCYGQR</sequence>
<dbReference type="PANTHER" id="PTHR12901">
    <property type="entry name" value="SPERM PROTEIN HOMOLOG"/>
    <property type="match status" value="1"/>
</dbReference>
<dbReference type="HOGENOM" id="CLU_079653_3_1_6"/>
<dbReference type="InterPro" id="IPR023393">
    <property type="entry name" value="START-like_dom_sf"/>
</dbReference>
<dbReference type="Proteomes" id="UP000028839">
    <property type="component" value="Unassembled WGS sequence"/>
</dbReference>
<keyword evidence="2" id="KW-1277">Toxin-antitoxin system</keyword>
<dbReference type="GO" id="GO:0045333">
    <property type="term" value="P:cellular respiration"/>
    <property type="evidence" value="ECO:0007669"/>
    <property type="project" value="InterPro"/>
</dbReference>
<name>A0A0E2Z2I3_9GAMM</name>
<dbReference type="Pfam" id="PF03364">
    <property type="entry name" value="Polyketide_cyc"/>
    <property type="match status" value="1"/>
</dbReference>
<accession>A0A0E2Z2I3</accession>
<comment type="caution">
    <text evidence="4">The sequence shown here is derived from an EMBL/GenBank/DDBJ whole genome shotgun (WGS) entry which is preliminary data.</text>
</comment>
<dbReference type="InterPro" id="IPR005031">
    <property type="entry name" value="COQ10_START"/>
</dbReference>
<feature type="domain" description="Coenzyme Q-binding protein COQ10 START" evidence="3">
    <location>
        <begin position="10"/>
        <end position="135"/>
    </location>
</feature>
<dbReference type="EMBL" id="JPGN01000035">
    <property type="protein sequence ID" value="KFI19868.1"/>
    <property type="molecule type" value="Genomic_DNA"/>
</dbReference>
<organism evidence="4 5">
    <name type="scientific">Nitrosococcus oceani C-27</name>
    <dbReference type="NCBI Taxonomy" id="314279"/>
    <lineage>
        <taxon>Bacteria</taxon>
        <taxon>Pseudomonadati</taxon>
        <taxon>Pseudomonadota</taxon>
        <taxon>Gammaproteobacteria</taxon>
        <taxon>Chromatiales</taxon>
        <taxon>Chromatiaceae</taxon>
        <taxon>Nitrosococcus</taxon>
    </lineage>
</organism>
<evidence type="ECO:0000313" key="5">
    <source>
        <dbReference type="Proteomes" id="UP000028839"/>
    </source>
</evidence>
<dbReference type="OrthoDB" id="9804759at2"/>
<dbReference type="InterPro" id="IPR044996">
    <property type="entry name" value="COQ10-like"/>
</dbReference>
<comment type="similarity">
    <text evidence="1">Belongs to the ribosome association toxin RatA family.</text>
</comment>